<dbReference type="Ensembl" id="ENSPCLT00000025398.1">
    <property type="protein sequence ID" value="ENSPCLP00000019050.1"/>
    <property type="gene ID" value="ENSPCLG00000015938.1"/>
</dbReference>
<feature type="domain" description="Calponin-homology (CH)" evidence="2">
    <location>
        <begin position="1"/>
        <end position="105"/>
    </location>
</feature>
<dbReference type="Pfam" id="PF25431">
    <property type="entry name" value="zf-C17orf113"/>
    <property type="match status" value="1"/>
</dbReference>
<evidence type="ECO:0000259" key="2">
    <source>
        <dbReference type="PROSITE" id="PS50021"/>
    </source>
</evidence>
<protein>
    <submittedName>
        <fullName evidence="3">Sperm flagellar 2</fullName>
    </submittedName>
</protein>
<feature type="compositionally biased region" description="Basic and acidic residues" evidence="1">
    <location>
        <begin position="1324"/>
        <end position="1341"/>
    </location>
</feature>
<dbReference type="GO" id="GO:0002177">
    <property type="term" value="C:manchette"/>
    <property type="evidence" value="ECO:0007669"/>
    <property type="project" value="TreeGrafter"/>
</dbReference>
<dbReference type="InterPro" id="IPR036872">
    <property type="entry name" value="CH_dom_sf"/>
</dbReference>
<dbReference type="GO" id="GO:0005737">
    <property type="term" value="C:cytoplasm"/>
    <property type="evidence" value="ECO:0007669"/>
    <property type="project" value="UniProtKB-ARBA"/>
</dbReference>
<organism evidence="3 4">
    <name type="scientific">Phasianus colchicus</name>
    <name type="common">Common pheasant</name>
    <dbReference type="NCBI Taxonomy" id="9054"/>
    <lineage>
        <taxon>Eukaryota</taxon>
        <taxon>Metazoa</taxon>
        <taxon>Chordata</taxon>
        <taxon>Craniata</taxon>
        <taxon>Vertebrata</taxon>
        <taxon>Euteleostomi</taxon>
        <taxon>Archelosauria</taxon>
        <taxon>Archosauria</taxon>
        <taxon>Dinosauria</taxon>
        <taxon>Saurischia</taxon>
        <taxon>Theropoda</taxon>
        <taxon>Coelurosauria</taxon>
        <taxon>Aves</taxon>
        <taxon>Neognathae</taxon>
        <taxon>Galloanserae</taxon>
        <taxon>Galliformes</taxon>
        <taxon>Phasianidae</taxon>
        <taxon>Phasianinae</taxon>
        <taxon>Phasianus</taxon>
    </lineage>
</organism>
<dbReference type="Proteomes" id="UP000472261">
    <property type="component" value="Unplaced"/>
</dbReference>
<dbReference type="Pfam" id="PF22946">
    <property type="entry name" value="SPEF2_D5"/>
    <property type="match status" value="1"/>
</dbReference>
<feature type="region of interest" description="Disordered" evidence="1">
    <location>
        <begin position="177"/>
        <end position="196"/>
    </location>
</feature>
<accession>A0A669QH46</accession>
<dbReference type="InterPro" id="IPR001715">
    <property type="entry name" value="CH_dom"/>
</dbReference>
<evidence type="ECO:0000256" key="1">
    <source>
        <dbReference type="SAM" id="MobiDB-lite"/>
    </source>
</evidence>
<dbReference type="InterPro" id="IPR052634">
    <property type="entry name" value="Sperm_flagellar-bone_growth"/>
</dbReference>
<dbReference type="SUPFAM" id="SSF53098">
    <property type="entry name" value="Ribonuclease H-like"/>
    <property type="match status" value="1"/>
</dbReference>
<dbReference type="SUPFAM" id="SSF52540">
    <property type="entry name" value="P-loop containing nucleoside triphosphate hydrolases"/>
    <property type="match status" value="1"/>
</dbReference>
<dbReference type="Gene3D" id="1.10.418.10">
    <property type="entry name" value="Calponin-like domain"/>
    <property type="match status" value="1"/>
</dbReference>
<evidence type="ECO:0000313" key="3">
    <source>
        <dbReference type="Ensembl" id="ENSPCLP00000019050.1"/>
    </source>
</evidence>
<name>A0A669QH46_PHACC</name>
<dbReference type="PROSITE" id="PS50021">
    <property type="entry name" value="CH"/>
    <property type="match status" value="1"/>
</dbReference>
<evidence type="ECO:0000313" key="4">
    <source>
        <dbReference type="Proteomes" id="UP000472261"/>
    </source>
</evidence>
<reference evidence="3" key="1">
    <citation type="submission" date="2025-08" db="UniProtKB">
        <authorList>
            <consortium name="Ensembl"/>
        </authorList>
    </citation>
    <scope>IDENTIFICATION</scope>
</reference>
<dbReference type="InterPro" id="IPR057456">
    <property type="entry name" value="Znf_C17orf113"/>
</dbReference>
<feature type="compositionally biased region" description="Basic and acidic residues" evidence="1">
    <location>
        <begin position="183"/>
        <end position="196"/>
    </location>
</feature>
<dbReference type="InterPro" id="IPR054517">
    <property type="entry name" value="SPEF2_D5"/>
</dbReference>
<proteinExistence type="predicted"/>
<reference evidence="3" key="2">
    <citation type="submission" date="2025-09" db="UniProtKB">
        <authorList>
            <consortium name="Ensembl"/>
        </authorList>
    </citation>
    <scope>IDENTIFICATION</scope>
</reference>
<dbReference type="InterPro" id="IPR012337">
    <property type="entry name" value="RNaseH-like_sf"/>
</dbReference>
<sequence>MSEILCEWLNGEVKLSRSVVPGSLSEEFSTGYLLGELLHKYGLQDDFNQFSQSRAANAKLNNFSLLEPTLHLLGVDFNENVAHDIMIGKHGAATKLLYELYIALEKKRKTKLTGVAMEAMRPAVPARLKSVGSVSFRERLKSLTLRQADLQLRQVSDHFEMKSKTIEDKIAHIHISEQQKSQKLQEEQRAQDTEKVRRRQNEIMARIQAAVIQVPKPSLSHTLKANDAKKLLKKKREAEDTYMEINKFEKSIKLQETTLESTAQAATELLPTYSDDEYVRKIQKHLEEDMFSREQREKRRRKMLMEQLIAHETEEEIYQEEQLIYKLMRQSQQERRIAVQLMHVRHEKEVLKQNRIFREKQYEERRLREFQEALDREAALAKQEKIDCEEQIVKERERHEKIASERAQAHYKKHYNICWEVIDQIVDLSTKIGEYRVLTNNKVPLKLICDWKELFFNGKSIYEKASIKTLPSEPSPEQLIELNKMDLLDEKDYGEYKSMTGEWCPTEEKRENISPLNNNILGHVLHRLMDIFYPSKPRSSLPVIPPFPIKGCILGKLFSGKTTCVKFLEKVCNIQVLSVDTLVQEAIQAFLNNEMKTEHNLISQEEALLSDQPSYNHVHFNCECCQHPVLFVLTCSFNCAPPQLSVRAQLGAASQKLLKKGKSIPDELLVDILLEAINRASPEKGWILDGFPMTVNQARLFEKACTGIDPDEMEAKYVNCGKISLVTNPRTPNKPSVALPAFDVSVLLDISDTTVLKRVANVKIIEEMTDLAKDQVISGFLDTWPKLENWFSDNQNTLVKVNAETEESIVCKTVKEILIEEIDKKQNKSKFFLSYFLHSLRKDFALPVKPQDLLSPISVTPPQIKPGTGEWIYVDEPLPKEIPDFLVPYWEIVENVYVNTIKTVLRCLRDEQYSMIYYLADIRKNFQDYLKHPDHKQEFVSQWQLDFNSISDDLREDEETKAELHQRVTDLRDLLWDICDKRREEAEQERTDIMNDGWLRDHKGIAINHFFSLMQVEVDRFQDTKRLLHDYYRAMEGKIPTEDRQGFTRLPLLDIVDKEQKEDQNESRRIPLVSYKLPSPETNITKSKSKGTLLKSVKDENSSENVVIAFGKDENVISDTWQTAVTAISDMVGTIAQIYQQSPKILRKTVLLAGPSSTASAAEGSPVPLTSEELKKQKLTLKIQQEYFAALKHEEKATKTRLKLIKDKAIAYVEELTMKAEEAYADMEKWLGARFLAEMSSVEKLIEVGRHHIESSSKIQYEMNLEETDFFISSDVKVIPDPVPPSQVPLIETSESSTLTISQLNTLHKHFLQVAPKGRSNSSSKREVDDRGKEKKDLEHPRIKKNRQFPKIWLTKYSWLKYDNERGIMFCALCRKHNVDLGESIHNFCSGTDDFKLEFINIHQSSEAHAWATCMEAASTASPNTVSAEQMLKSMDSITIGRVESTFRTCHAIAKSGWPFTDPDWICKLDDAKGKDIGSVFRNDKSARMFIHFMAEVERKSLKKNLENCKFFSLSSDECTDSIFKSAAVVYVRFANEGKVHCQIVGVQTVQKNDASTIKSAIEETLQINLQLSLSSQDWSRKLVGFGSDGTGVITGVNDGVANLVREIQPCVQSVHCFAHRLKLAYKGALENIQLYSILTSGLRNMYYFYHNSTLHKNNLKAIYEAIKLHPAIPSRIGGSQWLPRLQTALQILLKGYPAFVLHLNKIEGDSRTSNRQKVKGLLYLLLKMEVVKFSHFLLDVINVLNILLRVTLDHNSSIADIFATLQSTVKTLQMYQTRAGPKERLTETIQYFHGHQLVGNGNISAVRTKVLSDLVKRLSDCFCDANQDVLKATLIGSFKLWPDKMKQEFGEKEVSVLSKHYEAILEAASVKITEIGTEWSMLKLELYNRFQNIQTLTWESVNAHYSKKYPNILALVDLILTLPASSTETEQGFSQMKFIMVHLHSKLMSESVMTDLMAIQMNSPDIRKFDPQEAIYLWNIIWQKNSMLQANDTMINERSACSSEFDLETQSESD</sequence>
<dbReference type="GO" id="GO:0097225">
    <property type="term" value="C:sperm midpiece"/>
    <property type="evidence" value="ECO:0007669"/>
    <property type="project" value="TreeGrafter"/>
</dbReference>
<dbReference type="Pfam" id="PF00406">
    <property type="entry name" value="ADK"/>
    <property type="match status" value="1"/>
</dbReference>
<dbReference type="GO" id="GO:0007288">
    <property type="term" value="P:sperm axoneme assembly"/>
    <property type="evidence" value="ECO:0007669"/>
    <property type="project" value="TreeGrafter"/>
</dbReference>
<feature type="region of interest" description="Disordered" evidence="1">
    <location>
        <begin position="1315"/>
        <end position="1341"/>
    </location>
</feature>
<dbReference type="PANTHER" id="PTHR14919:SF0">
    <property type="entry name" value="SPERM FLAGELLAR PROTEIN 2"/>
    <property type="match status" value="1"/>
</dbReference>
<dbReference type="InterPro" id="IPR010441">
    <property type="entry name" value="CH_2"/>
</dbReference>
<keyword evidence="4" id="KW-1185">Reference proteome</keyword>
<dbReference type="InterPro" id="IPR027417">
    <property type="entry name" value="P-loop_NTPase"/>
</dbReference>
<dbReference type="Pfam" id="PF06294">
    <property type="entry name" value="CH_2"/>
    <property type="match status" value="1"/>
</dbReference>
<dbReference type="Gene3D" id="3.40.50.300">
    <property type="entry name" value="P-loop containing nucleotide triphosphate hydrolases"/>
    <property type="match status" value="1"/>
</dbReference>
<dbReference type="PANTHER" id="PTHR14919">
    <property type="entry name" value="KPL2-RELATED"/>
    <property type="match status" value="1"/>
</dbReference>